<protein>
    <recommendedName>
        <fullName evidence="3">Protein kinase domain-containing protein</fullName>
    </recommendedName>
</protein>
<dbReference type="PANTHER" id="PTHR24346">
    <property type="entry name" value="MAP/MICROTUBULE AFFINITY-REGULATING KINASE"/>
    <property type="match status" value="1"/>
</dbReference>
<dbReference type="EMBL" id="JALJOQ010000151">
    <property type="protein sequence ID" value="KAK9793436.1"/>
    <property type="molecule type" value="Genomic_DNA"/>
</dbReference>
<dbReference type="InterPro" id="IPR011009">
    <property type="entry name" value="Kinase-like_dom_sf"/>
</dbReference>
<evidence type="ECO:0000313" key="5">
    <source>
        <dbReference type="Proteomes" id="UP001465755"/>
    </source>
</evidence>
<dbReference type="GO" id="GO:0035556">
    <property type="term" value="P:intracellular signal transduction"/>
    <property type="evidence" value="ECO:0007669"/>
    <property type="project" value="TreeGrafter"/>
</dbReference>
<name>A0AAW1NSZ6_9CHLO</name>
<dbReference type="SMART" id="SM00220">
    <property type="entry name" value="S_TKc"/>
    <property type="match status" value="1"/>
</dbReference>
<gene>
    <name evidence="4" type="ORF">WJX73_000668</name>
</gene>
<dbReference type="AlphaFoldDB" id="A0AAW1NSZ6"/>
<accession>A0AAW1NSZ6</accession>
<dbReference type="PROSITE" id="PS50011">
    <property type="entry name" value="PROTEIN_KINASE_DOM"/>
    <property type="match status" value="1"/>
</dbReference>
<keyword evidence="5" id="KW-1185">Reference proteome</keyword>
<evidence type="ECO:0000313" key="4">
    <source>
        <dbReference type="EMBL" id="KAK9793436.1"/>
    </source>
</evidence>
<dbReference type="Gene3D" id="1.10.510.10">
    <property type="entry name" value="Transferase(Phosphotransferase) domain 1"/>
    <property type="match status" value="1"/>
</dbReference>
<dbReference type="FunFam" id="1.10.510.10:FF:000571">
    <property type="entry name" value="Maternal embryonic leucine zipper kinase"/>
    <property type="match status" value="1"/>
</dbReference>
<sequence>MNTYRDPLADHPRFKKIRNLNSGTFGFVQMAVELKTGLKVAIKFLPRGPGINECVLKEILNHRLLSKHPLVVEFREVFLTPYHMGICMEYCQGGDLFEYLNRHNRSHTAPGLPEHYVQSLFQQLIVALDFAHELGVANRDIKLENVLLAQRDPHAQVRLCDFGYSSNEFLDPAATGLSGTPDYIAPEVLKCETHDGKKADIWSAGVLLYVLLTGCLPFTHAGDPDSNSERLAIMTPRIVAGECMQPEHLTPMALHLVNRMMTVDPAQRITLAQIKAHPWFQDNLPAQLKEMNFDLLQNLGLNQAQTVKEIEELCNQAKKPDLTHMQESLFPWER</sequence>
<keyword evidence="2" id="KW-0067">ATP-binding</keyword>
<feature type="domain" description="Protein kinase" evidence="3">
    <location>
        <begin position="14"/>
        <end position="280"/>
    </location>
</feature>
<dbReference type="GO" id="GO:0005524">
    <property type="term" value="F:ATP binding"/>
    <property type="evidence" value="ECO:0007669"/>
    <property type="project" value="UniProtKB-KW"/>
</dbReference>
<reference evidence="4 5" key="1">
    <citation type="journal article" date="2024" name="Nat. Commun.">
        <title>Phylogenomics reveals the evolutionary origins of lichenization in chlorophyte algae.</title>
        <authorList>
            <person name="Puginier C."/>
            <person name="Libourel C."/>
            <person name="Otte J."/>
            <person name="Skaloud P."/>
            <person name="Haon M."/>
            <person name="Grisel S."/>
            <person name="Petersen M."/>
            <person name="Berrin J.G."/>
            <person name="Delaux P.M."/>
            <person name="Dal Grande F."/>
            <person name="Keller J."/>
        </authorList>
    </citation>
    <scope>NUCLEOTIDE SEQUENCE [LARGE SCALE GENOMIC DNA]</scope>
    <source>
        <strain evidence="4 5">SAG 2036</strain>
    </source>
</reference>
<dbReference type="InterPro" id="IPR000719">
    <property type="entry name" value="Prot_kinase_dom"/>
</dbReference>
<proteinExistence type="predicted"/>
<comment type="caution">
    <text evidence="4">The sequence shown here is derived from an EMBL/GenBank/DDBJ whole genome shotgun (WGS) entry which is preliminary data.</text>
</comment>
<dbReference type="Gene3D" id="3.30.200.20">
    <property type="entry name" value="Phosphorylase Kinase, domain 1"/>
    <property type="match status" value="1"/>
</dbReference>
<organism evidence="4 5">
    <name type="scientific">Symbiochloris irregularis</name>
    <dbReference type="NCBI Taxonomy" id="706552"/>
    <lineage>
        <taxon>Eukaryota</taxon>
        <taxon>Viridiplantae</taxon>
        <taxon>Chlorophyta</taxon>
        <taxon>core chlorophytes</taxon>
        <taxon>Trebouxiophyceae</taxon>
        <taxon>Trebouxiales</taxon>
        <taxon>Trebouxiaceae</taxon>
        <taxon>Symbiochloris</taxon>
    </lineage>
</organism>
<evidence type="ECO:0000259" key="3">
    <source>
        <dbReference type="PROSITE" id="PS50011"/>
    </source>
</evidence>
<dbReference type="GO" id="GO:0004674">
    <property type="term" value="F:protein serine/threonine kinase activity"/>
    <property type="evidence" value="ECO:0007669"/>
    <property type="project" value="TreeGrafter"/>
</dbReference>
<dbReference type="PANTHER" id="PTHR24346:SF92">
    <property type="entry name" value="SNF1-RELATED PROTEIN KINASE 2.6"/>
    <property type="match status" value="1"/>
</dbReference>
<dbReference type="Pfam" id="PF00069">
    <property type="entry name" value="Pkinase"/>
    <property type="match status" value="1"/>
</dbReference>
<dbReference type="Proteomes" id="UP001465755">
    <property type="component" value="Unassembled WGS sequence"/>
</dbReference>
<evidence type="ECO:0000256" key="1">
    <source>
        <dbReference type="ARBA" id="ARBA00022741"/>
    </source>
</evidence>
<keyword evidence="1" id="KW-0547">Nucleotide-binding</keyword>
<evidence type="ECO:0000256" key="2">
    <source>
        <dbReference type="ARBA" id="ARBA00022840"/>
    </source>
</evidence>
<dbReference type="SUPFAM" id="SSF56112">
    <property type="entry name" value="Protein kinase-like (PK-like)"/>
    <property type="match status" value="1"/>
</dbReference>
<dbReference type="GO" id="GO:0005737">
    <property type="term" value="C:cytoplasm"/>
    <property type="evidence" value="ECO:0007669"/>
    <property type="project" value="TreeGrafter"/>
</dbReference>